<dbReference type="CDD" id="cd17970">
    <property type="entry name" value="DEAHc_FancJ"/>
    <property type="match status" value="1"/>
</dbReference>
<dbReference type="GO" id="GO:0010569">
    <property type="term" value="P:regulation of double-strand break repair via homologous recombination"/>
    <property type="evidence" value="ECO:0007669"/>
    <property type="project" value="TreeGrafter"/>
</dbReference>
<dbReference type="GO" id="GO:0090657">
    <property type="term" value="P:telomeric loop disassembly"/>
    <property type="evidence" value="ECO:0007669"/>
    <property type="project" value="TreeGrafter"/>
</dbReference>
<dbReference type="SMART" id="SM00491">
    <property type="entry name" value="HELICc2"/>
    <property type="match status" value="1"/>
</dbReference>
<dbReference type="FunFam" id="3.40.50.300:FF:000431">
    <property type="entry name" value="Regulator of telomere elongation helicase 1"/>
    <property type="match status" value="1"/>
</dbReference>
<keyword evidence="13" id="KW-0413">Isomerase</keyword>
<evidence type="ECO:0000256" key="4">
    <source>
        <dbReference type="ARBA" id="ARBA00022741"/>
    </source>
</evidence>
<dbReference type="PANTHER" id="PTHR11472">
    <property type="entry name" value="DNA REPAIR DEAD HELICASE RAD3/XP-D SUBFAMILY MEMBER"/>
    <property type="match status" value="1"/>
</dbReference>
<evidence type="ECO:0000256" key="16">
    <source>
        <dbReference type="ARBA" id="ARBA00073810"/>
    </source>
</evidence>
<dbReference type="EMBL" id="GEGO01003991">
    <property type="protein sequence ID" value="JAR91413.1"/>
    <property type="molecule type" value="Transcribed_RNA"/>
</dbReference>
<evidence type="ECO:0000256" key="1">
    <source>
        <dbReference type="ARBA" id="ARBA00004123"/>
    </source>
</evidence>
<keyword evidence="11" id="KW-0238">DNA-binding</keyword>
<dbReference type="InterPro" id="IPR014001">
    <property type="entry name" value="Helicase_ATP-bd"/>
</dbReference>
<dbReference type="AlphaFoldDB" id="A0A147BKT7"/>
<keyword evidence="5" id="KW-0227">DNA damage</keyword>
<dbReference type="InterPro" id="IPR006555">
    <property type="entry name" value="ATP-dep_Helicase_C"/>
</dbReference>
<dbReference type="GO" id="GO:0045910">
    <property type="term" value="P:negative regulation of DNA recombination"/>
    <property type="evidence" value="ECO:0007669"/>
    <property type="project" value="TreeGrafter"/>
</dbReference>
<sequence length="983" mass="108831">PMLVIKGVTIHFPHEPYDVQKIYMEKMIECLQSGVNGILESPTGTGKTLSLLCSSLAWLEDRKAYLQLNAGMHKSADTSSSGLLSHLEHLFGPRDGVVPSSLSPKIIYSSRTHSQLSQAINELKKTSYKYVRSVVLGSRDQLCIHPEVQRLQDNASKLRLCRHKVSTRSCQFHLNYDTKMTRSEFQEQSVMDIEDLGKLGKKFACCPYYTARTLKEKADIIFLPYNYLVDPKSRKAHGVDLAGNVVIFDEAHNIENMCEESMSFQLLSSDVALCIKEVSHVADLKQQKETESAFGSEGAEPDFTLLDIAKVKAILFSMEDTLDTAVAQAPGESVTKPGNFMFEVLNVAGVGRGNKDELLDLLDKMVTFLEVNAVGAFSPKGTGLNRLSTILNSLYAVEGDGSSVESIFKQKYKVHIQKDINKKKGPQDVWTVSKATNKKPDWTLNCWCFSPSVSMTNLLKQGIHSIILTSGTLSPLGSFASELGIPFPVQLENPHVISDKQIYVSVLSNGCDGQLLNCTYENRSNTNYLASLGRSISNFCRVIPGGVLLFFPSYAVMKSFVEFWSSNGIMASLTLVKPVVMEMQRGVDFSTLIQEYYENVDSAEKKGCILMAVCRGRMSEGMDFADQYARAAIIVGFPLPPCFDPRVQLKKQYLDESASKSTFSGNDWYLLQATRAVNQAIGRVIRHQDDFGAVLFCDKRYSEKRNLSQLSKWIRERTRVQSNFGTVLRELSNFFRGPGTSNRSHTAALRSGGLSSTKNDGLPSNAFGISSSSHSKPSERCDSFKSPAVDEVASDVLLSYMPQMDNETRSVRSVGQTRLSIFDALNTTPVSKAVDFSSYSKINFRSDADTDSEFSQKTKRRKFLVPLKGIEPTTGACSSRESAASCSSAVSSNAASNSTAPTSKDIWKNILGSMKKSLGDHDYNSVCTSMKTFVRTQDSDTLAQSLAHSLLNARDRESLLMQLARVVSSSTRKDFMLKCRSHW</sequence>
<organism evidence="19">
    <name type="scientific">Ixodes ricinus</name>
    <name type="common">Common tick</name>
    <name type="synonym">Acarus ricinus</name>
    <dbReference type="NCBI Taxonomy" id="34613"/>
    <lineage>
        <taxon>Eukaryota</taxon>
        <taxon>Metazoa</taxon>
        <taxon>Ecdysozoa</taxon>
        <taxon>Arthropoda</taxon>
        <taxon>Chelicerata</taxon>
        <taxon>Arachnida</taxon>
        <taxon>Acari</taxon>
        <taxon>Parasitiformes</taxon>
        <taxon>Ixodida</taxon>
        <taxon>Ixodoidea</taxon>
        <taxon>Ixodidae</taxon>
        <taxon>Ixodinae</taxon>
        <taxon>Ixodes</taxon>
    </lineage>
</organism>
<dbReference type="InterPro" id="IPR045028">
    <property type="entry name" value="DinG/Rad3-like"/>
</dbReference>
<evidence type="ECO:0000256" key="9">
    <source>
        <dbReference type="ARBA" id="ARBA00023004"/>
    </source>
</evidence>
<keyword evidence="4" id="KW-0547">Nucleotide-binding</keyword>
<dbReference type="SMART" id="SM00488">
    <property type="entry name" value="DEXDc2"/>
    <property type="match status" value="1"/>
</dbReference>
<evidence type="ECO:0000256" key="12">
    <source>
        <dbReference type="ARBA" id="ARBA00023204"/>
    </source>
</evidence>
<feature type="domain" description="Helicase ATP-binding" evidence="18">
    <location>
        <begin position="6"/>
        <end position="297"/>
    </location>
</feature>
<reference evidence="19" key="1">
    <citation type="journal article" date="2018" name="PLoS Negl. Trop. Dis.">
        <title>Sialome diversity of ticks revealed by RNAseq of single tick salivary glands.</title>
        <authorList>
            <person name="Perner J."/>
            <person name="Kropackova S."/>
            <person name="Kopacek P."/>
            <person name="Ribeiro J.M."/>
        </authorList>
    </citation>
    <scope>NUCLEOTIDE SEQUENCE</scope>
    <source>
        <strain evidence="19">Siblings of single egg batch collected in Ceske Budejovice</strain>
        <tissue evidence="19">Salivary glands</tissue>
    </source>
</reference>
<evidence type="ECO:0000256" key="7">
    <source>
        <dbReference type="ARBA" id="ARBA00022806"/>
    </source>
</evidence>
<dbReference type="InterPro" id="IPR014013">
    <property type="entry name" value="Helic_SF1/SF2_ATP-bd_DinG/Rad3"/>
</dbReference>
<feature type="region of interest" description="Disordered" evidence="17">
    <location>
        <begin position="739"/>
        <end position="781"/>
    </location>
</feature>
<evidence type="ECO:0000256" key="5">
    <source>
        <dbReference type="ARBA" id="ARBA00022763"/>
    </source>
</evidence>
<dbReference type="PROSITE" id="PS51193">
    <property type="entry name" value="HELICASE_ATP_BIND_2"/>
    <property type="match status" value="1"/>
</dbReference>
<protein>
    <recommendedName>
        <fullName evidence="16">Regulator of telomere elongation helicase 1 homolog</fullName>
    </recommendedName>
</protein>
<evidence type="ECO:0000256" key="13">
    <source>
        <dbReference type="ARBA" id="ARBA00023235"/>
    </source>
</evidence>
<feature type="non-terminal residue" evidence="19">
    <location>
        <position position="1"/>
    </location>
</feature>
<evidence type="ECO:0000256" key="11">
    <source>
        <dbReference type="ARBA" id="ARBA00023125"/>
    </source>
</evidence>
<dbReference type="Pfam" id="PF06733">
    <property type="entry name" value="DEAD_2"/>
    <property type="match status" value="1"/>
</dbReference>
<evidence type="ECO:0000256" key="15">
    <source>
        <dbReference type="ARBA" id="ARBA00049360"/>
    </source>
</evidence>
<dbReference type="GO" id="GO:0003678">
    <property type="term" value="F:DNA helicase activity"/>
    <property type="evidence" value="ECO:0007669"/>
    <property type="project" value="InterPro"/>
</dbReference>
<dbReference type="GO" id="GO:0016818">
    <property type="term" value="F:hydrolase activity, acting on acid anhydrides, in phosphorus-containing anhydrides"/>
    <property type="evidence" value="ECO:0007669"/>
    <property type="project" value="InterPro"/>
</dbReference>
<evidence type="ECO:0000256" key="17">
    <source>
        <dbReference type="SAM" id="MobiDB-lite"/>
    </source>
</evidence>
<evidence type="ECO:0000256" key="8">
    <source>
        <dbReference type="ARBA" id="ARBA00022840"/>
    </source>
</evidence>
<keyword evidence="9" id="KW-0408">Iron</keyword>
<evidence type="ECO:0000256" key="14">
    <source>
        <dbReference type="ARBA" id="ARBA00023242"/>
    </source>
</evidence>
<accession>A0A147BKT7</accession>
<evidence type="ECO:0000313" key="19">
    <source>
        <dbReference type="EMBL" id="JAR91413.1"/>
    </source>
</evidence>
<keyword evidence="3" id="KW-0479">Metal-binding</keyword>
<dbReference type="InterPro" id="IPR027417">
    <property type="entry name" value="P-loop_NTPase"/>
</dbReference>
<evidence type="ECO:0000256" key="2">
    <source>
        <dbReference type="ARBA" id="ARBA00022485"/>
    </source>
</evidence>
<keyword evidence="2" id="KW-0004">4Fe-4S</keyword>
<keyword evidence="6" id="KW-0378">Hydrolase</keyword>
<dbReference type="FunFam" id="3.40.50.300:FF:000691">
    <property type="entry name" value="Regulator of telomere elongation helicase 1"/>
    <property type="match status" value="1"/>
</dbReference>
<evidence type="ECO:0000256" key="6">
    <source>
        <dbReference type="ARBA" id="ARBA00022801"/>
    </source>
</evidence>
<evidence type="ECO:0000256" key="10">
    <source>
        <dbReference type="ARBA" id="ARBA00023014"/>
    </source>
</evidence>
<dbReference type="GO" id="GO:0003677">
    <property type="term" value="F:DNA binding"/>
    <property type="evidence" value="ECO:0007669"/>
    <property type="project" value="UniProtKB-KW"/>
</dbReference>
<dbReference type="GO" id="GO:0006281">
    <property type="term" value="P:DNA repair"/>
    <property type="evidence" value="ECO:0007669"/>
    <property type="project" value="UniProtKB-KW"/>
</dbReference>
<evidence type="ECO:0000259" key="18">
    <source>
        <dbReference type="PROSITE" id="PS51193"/>
    </source>
</evidence>
<dbReference type="GO" id="GO:1904430">
    <property type="term" value="P:negative regulation of t-circle formation"/>
    <property type="evidence" value="ECO:0007669"/>
    <property type="project" value="TreeGrafter"/>
</dbReference>
<dbReference type="Pfam" id="PF13307">
    <property type="entry name" value="Helicase_C_2"/>
    <property type="match status" value="1"/>
</dbReference>
<keyword evidence="10" id="KW-0411">Iron-sulfur</keyword>
<evidence type="ECO:0000256" key="3">
    <source>
        <dbReference type="ARBA" id="ARBA00022723"/>
    </source>
</evidence>
<dbReference type="GO" id="GO:0051539">
    <property type="term" value="F:4 iron, 4 sulfur cluster binding"/>
    <property type="evidence" value="ECO:0007669"/>
    <property type="project" value="UniProtKB-KW"/>
</dbReference>
<keyword evidence="7 19" id="KW-0347">Helicase</keyword>
<dbReference type="GO" id="GO:0005524">
    <property type="term" value="F:ATP binding"/>
    <property type="evidence" value="ECO:0007669"/>
    <property type="project" value="UniProtKB-KW"/>
</dbReference>
<name>A0A147BKT7_IXORI</name>
<dbReference type="InterPro" id="IPR006554">
    <property type="entry name" value="Helicase-like_DEXD_c2"/>
</dbReference>
<comment type="subcellular location">
    <subcellularLocation>
        <location evidence="1">Nucleus</location>
    </subcellularLocation>
</comment>
<comment type="catalytic activity">
    <reaction evidence="15">
        <text>ATP + H2O = ADP + phosphate + H(+)</text>
        <dbReference type="Rhea" id="RHEA:13065"/>
        <dbReference type="ChEBI" id="CHEBI:15377"/>
        <dbReference type="ChEBI" id="CHEBI:15378"/>
        <dbReference type="ChEBI" id="CHEBI:30616"/>
        <dbReference type="ChEBI" id="CHEBI:43474"/>
        <dbReference type="ChEBI" id="CHEBI:456216"/>
    </reaction>
</comment>
<dbReference type="GO" id="GO:0005634">
    <property type="term" value="C:nucleus"/>
    <property type="evidence" value="ECO:0007669"/>
    <property type="project" value="UniProtKB-SubCell"/>
</dbReference>
<dbReference type="InterPro" id="IPR057498">
    <property type="entry name" value="Rtel1_ARCH"/>
</dbReference>
<dbReference type="GO" id="GO:0046872">
    <property type="term" value="F:metal ion binding"/>
    <property type="evidence" value="ECO:0007669"/>
    <property type="project" value="UniProtKB-KW"/>
</dbReference>
<dbReference type="GO" id="GO:0070182">
    <property type="term" value="F:DNA polymerase binding"/>
    <property type="evidence" value="ECO:0007669"/>
    <property type="project" value="TreeGrafter"/>
</dbReference>
<proteinExistence type="predicted"/>
<dbReference type="InterPro" id="IPR010614">
    <property type="entry name" value="RAD3-like_helicase_DEAD"/>
</dbReference>
<keyword evidence="8" id="KW-0067">ATP-binding</keyword>
<dbReference type="InterPro" id="IPR013020">
    <property type="entry name" value="Rad3/Chl1-like"/>
</dbReference>
<dbReference type="SUPFAM" id="SSF52540">
    <property type="entry name" value="P-loop containing nucleoside triphosphate hydrolases"/>
    <property type="match status" value="2"/>
</dbReference>
<dbReference type="Gene3D" id="3.40.50.300">
    <property type="entry name" value="P-loop containing nucleotide triphosphate hydrolases"/>
    <property type="match status" value="2"/>
</dbReference>
<keyword evidence="14" id="KW-0539">Nucleus</keyword>
<dbReference type="CDD" id="cd18788">
    <property type="entry name" value="SF2_C_XPD"/>
    <property type="match status" value="1"/>
</dbReference>
<dbReference type="PANTHER" id="PTHR11472:SF34">
    <property type="entry name" value="REGULATOR OF TELOMERE ELONGATION HELICASE 1"/>
    <property type="match status" value="1"/>
</dbReference>
<dbReference type="NCBIfam" id="TIGR00604">
    <property type="entry name" value="rad3"/>
    <property type="match status" value="1"/>
</dbReference>
<keyword evidence="12" id="KW-0234">DNA repair</keyword>
<dbReference type="Pfam" id="PF23109">
    <property type="entry name" value="ARCH_RTEL1"/>
    <property type="match status" value="1"/>
</dbReference>
<dbReference type="SMART" id="SM00487">
    <property type="entry name" value="DEXDc"/>
    <property type="match status" value="1"/>
</dbReference>